<evidence type="ECO:0008006" key="4">
    <source>
        <dbReference type="Google" id="ProtNLM"/>
    </source>
</evidence>
<protein>
    <recommendedName>
        <fullName evidence="4">Tripartite tricarboxylate transporter substrate binding protein</fullName>
    </recommendedName>
</protein>
<dbReference type="SUPFAM" id="SSF53850">
    <property type="entry name" value="Periplasmic binding protein-like II"/>
    <property type="match status" value="1"/>
</dbReference>
<sequence length="189" mass="19997">MNSVKELVAYAKANPGKLSYASSGAGTPSQIEMELFKQAAGIDIVEVPYKSTAQGMTDVIGGQIAMYPAAMPLCLQHVKSGRVKALGLFHTMRSPALPDVPHFAEALGVPGYTATPLWYGFVARAGTPPDVATRLNQLVADAMKSKEATEKLGALGAQMITPSTEEFRRDMAAEVEKSARMAKALGVAK</sequence>
<name>A0ABX6P851_9BURK</name>
<accession>A0ABX6P851</accession>
<dbReference type="InterPro" id="IPR005064">
    <property type="entry name" value="BUG"/>
</dbReference>
<evidence type="ECO:0000313" key="3">
    <source>
        <dbReference type="Proteomes" id="UP000500826"/>
    </source>
</evidence>
<gene>
    <name evidence="2" type="ORF">HK414_01140</name>
</gene>
<proteinExistence type="inferred from homology"/>
<dbReference type="InterPro" id="IPR042100">
    <property type="entry name" value="Bug_dom1"/>
</dbReference>
<comment type="similarity">
    <text evidence="1">Belongs to the UPF0065 (bug) family.</text>
</comment>
<dbReference type="EMBL" id="CP053418">
    <property type="protein sequence ID" value="QJW85697.1"/>
    <property type="molecule type" value="Genomic_DNA"/>
</dbReference>
<reference evidence="2 3" key="1">
    <citation type="submission" date="2020-05" db="EMBL/GenBank/DDBJ databases">
        <title>Ramlibacter rhizophilus sp. nov., isolated from rhizosphere soil of national flower Mugunghwa from South Korea.</title>
        <authorList>
            <person name="Zheng-Fei Y."/>
            <person name="Huan T."/>
        </authorList>
    </citation>
    <scope>NUCLEOTIDE SEQUENCE [LARGE SCALE GENOMIC DNA]</scope>
    <source>
        <strain evidence="2 3">H242</strain>
    </source>
</reference>
<organism evidence="2 3">
    <name type="scientific">Ramlibacter terrae</name>
    <dbReference type="NCBI Taxonomy" id="2732511"/>
    <lineage>
        <taxon>Bacteria</taxon>
        <taxon>Pseudomonadati</taxon>
        <taxon>Pseudomonadota</taxon>
        <taxon>Betaproteobacteria</taxon>
        <taxon>Burkholderiales</taxon>
        <taxon>Comamonadaceae</taxon>
        <taxon>Ramlibacter</taxon>
    </lineage>
</organism>
<reference evidence="2 3" key="2">
    <citation type="submission" date="2020-05" db="EMBL/GenBank/DDBJ databases">
        <authorList>
            <person name="Khan S.A."/>
            <person name="Jeon C.O."/>
            <person name="Chun B.H."/>
        </authorList>
    </citation>
    <scope>NUCLEOTIDE SEQUENCE [LARGE SCALE GENOMIC DNA]</scope>
    <source>
        <strain evidence="2 3">H242</strain>
    </source>
</reference>
<dbReference type="Gene3D" id="3.40.190.10">
    <property type="entry name" value="Periplasmic binding protein-like II"/>
    <property type="match status" value="1"/>
</dbReference>
<dbReference type="PANTHER" id="PTHR42928">
    <property type="entry name" value="TRICARBOXYLATE-BINDING PROTEIN"/>
    <property type="match status" value="1"/>
</dbReference>
<dbReference type="PANTHER" id="PTHR42928:SF5">
    <property type="entry name" value="BLR1237 PROTEIN"/>
    <property type="match status" value="1"/>
</dbReference>
<evidence type="ECO:0000256" key="1">
    <source>
        <dbReference type="ARBA" id="ARBA00006987"/>
    </source>
</evidence>
<dbReference type="Proteomes" id="UP000500826">
    <property type="component" value="Chromosome"/>
</dbReference>
<dbReference type="Pfam" id="PF03401">
    <property type="entry name" value="TctC"/>
    <property type="match status" value="1"/>
</dbReference>
<dbReference type="Gene3D" id="3.40.190.150">
    <property type="entry name" value="Bordetella uptake gene, domain 1"/>
    <property type="match status" value="1"/>
</dbReference>
<evidence type="ECO:0000313" key="2">
    <source>
        <dbReference type="EMBL" id="QJW85697.1"/>
    </source>
</evidence>
<keyword evidence="3" id="KW-1185">Reference proteome</keyword>